<dbReference type="SUPFAM" id="SSF51735">
    <property type="entry name" value="NAD(P)-binding Rossmann-fold domains"/>
    <property type="match status" value="1"/>
</dbReference>
<proteinExistence type="predicted"/>
<accession>A0A1I1CN54</accession>
<sequence length="282" mass="28928">MIVVTGATGQLGKLVVQGLLKTLPADQVVAAARTPAAAAGLGAEVREADYDRPDTLVSAFAGAETVLLVSGSEIGKRIAQHAAVVRAAATAGVRRVVYTSAPQADTSPLVLAPEHKATEEIIRESGLAFTILRNGWYTENYADSIAQAAKTGALIGSAGDGRVASATRADYAEAAVAVLTGQGHEGRTYELSGDVSWSYQDLAAEIAAVTGGEVAYRDLPADEHRAALTAAGLPAPVVELLVSLDGDIARGLLAETSGELCKLIGRATTPMPETVRELLATG</sequence>
<dbReference type="PANTHER" id="PTHR47129">
    <property type="entry name" value="QUINONE OXIDOREDUCTASE 2"/>
    <property type="match status" value="1"/>
</dbReference>
<evidence type="ECO:0000313" key="3">
    <source>
        <dbReference type="Proteomes" id="UP000243799"/>
    </source>
</evidence>
<dbReference type="STRING" id="490629.SAMN05216266_13048"/>
<dbReference type="Gene3D" id="3.40.50.720">
    <property type="entry name" value="NAD(P)-binding Rossmann-like Domain"/>
    <property type="match status" value="1"/>
</dbReference>
<reference evidence="3" key="1">
    <citation type="submission" date="2016-10" db="EMBL/GenBank/DDBJ databases">
        <authorList>
            <person name="Varghese N."/>
            <person name="Submissions S."/>
        </authorList>
    </citation>
    <scope>NUCLEOTIDE SEQUENCE [LARGE SCALE GENOMIC DNA]</scope>
    <source>
        <strain evidence="3">CGMCC 4.3568</strain>
    </source>
</reference>
<dbReference type="InterPro" id="IPR036291">
    <property type="entry name" value="NAD(P)-bd_dom_sf"/>
</dbReference>
<keyword evidence="3" id="KW-1185">Reference proteome</keyword>
<dbReference type="PANTHER" id="PTHR47129:SF1">
    <property type="entry name" value="NMRA-LIKE DOMAIN-CONTAINING PROTEIN"/>
    <property type="match status" value="1"/>
</dbReference>
<dbReference type="RefSeq" id="WP_091678980.1">
    <property type="nucleotide sequence ID" value="NZ_FOKG01000030.1"/>
</dbReference>
<dbReference type="CDD" id="cd05269">
    <property type="entry name" value="TMR_SDR_a"/>
    <property type="match status" value="1"/>
</dbReference>
<dbReference type="AlphaFoldDB" id="A0A1I1CN54"/>
<evidence type="ECO:0000259" key="1">
    <source>
        <dbReference type="Pfam" id="PF13460"/>
    </source>
</evidence>
<name>A0A1I1CN54_9PSEU</name>
<dbReference type="InterPro" id="IPR016040">
    <property type="entry name" value="NAD(P)-bd_dom"/>
</dbReference>
<evidence type="ECO:0000313" key="2">
    <source>
        <dbReference type="EMBL" id="SFB62328.1"/>
    </source>
</evidence>
<protein>
    <submittedName>
        <fullName evidence="2">NAD(P)H dehydrogenase (Quinone)</fullName>
    </submittedName>
</protein>
<gene>
    <name evidence="2" type="ORF">SAMN05216266_13048</name>
</gene>
<organism evidence="2 3">
    <name type="scientific">Amycolatopsis marina</name>
    <dbReference type="NCBI Taxonomy" id="490629"/>
    <lineage>
        <taxon>Bacteria</taxon>
        <taxon>Bacillati</taxon>
        <taxon>Actinomycetota</taxon>
        <taxon>Actinomycetes</taxon>
        <taxon>Pseudonocardiales</taxon>
        <taxon>Pseudonocardiaceae</taxon>
        <taxon>Amycolatopsis</taxon>
    </lineage>
</organism>
<dbReference type="Pfam" id="PF13460">
    <property type="entry name" value="NAD_binding_10"/>
    <property type="match status" value="1"/>
</dbReference>
<dbReference type="OrthoDB" id="5510591at2"/>
<dbReference type="Proteomes" id="UP000243799">
    <property type="component" value="Unassembled WGS sequence"/>
</dbReference>
<dbReference type="EMBL" id="FOKG01000030">
    <property type="protein sequence ID" value="SFB62328.1"/>
    <property type="molecule type" value="Genomic_DNA"/>
</dbReference>
<dbReference type="Gene3D" id="3.90.25.10">
    <property type="entry name" value="UDP-galactose 4-epimerase, domain 1"/>
    <property type="match status" value="1"/>
</dbReference>
<dbReference type="InterPro" id="IPR052718">
    <property type="entry name" value="NmrA-type_oxidoreductase"/>
</dbReference>
<feature type="domain" description="NAD(P)-binding" evidence="1">
    <location>
        <begin position="6"/>
        <end position="180"/>
    </location>
</feature>